<keyword evidence="1" id="KW-0812">Transmembrane</keyword>
<proteinExistence type="predicted"/>
<name>A0A0A9DUI5_ARUDO</name>
<dbReference type="AlphaFoldDB" id="A0A0A9DUI5"/>
<sequence>MIYVVTFDIQVWVSVPVWVRIPDVLYMFPAAYVYLCCSFFLSMWEACFCCL</sequence>
<keyword evidence="1" id="KW-1133">Transmembrane helix</keyword>
<dbReference type="EMBL" id="GBRH01206439">
    <property type="protein sequence ID" value="JAD91456.1"/>
    <property type="molecule type" value="Transcribed_RNA"/>
</dbReference>
<keyword evidence="1" id="KW-0472">Membrane</keyword>
<feature type="transmembrane region" description="Helical" evidence="1">
    <location>
        <begin position="24"/>
        <end position="44"/>
    </location>
</feature>
<reference evidence="2" key="2">
    <citation type="journal article" date="2015" name="Data Brief">
        <title>Shoot transcriptome of the giant reed, Arundo donax.</title>
        <authorList>
            <person name="Barrero R.A."/>
            <person name="Guerrero F.D."/>
            <person name="Moolhuijzen P."/>
            <person name="Goolsby J.A."/>
            <person name="Tidwell J."/>
            <person name="Bellgard S.E."/>
            <person name="Bellgard M.I."/>
        </authorList>
    </citation>
    <scope>NUCLEOTIDE SEQUENCE</scope>
    <source>
        <tissue evidence="2">Shoot tissue taken approximately 20 cm above the soil surface</tissue>
    </source>
</reference>
<accession>A0A0A9DUI5</accession>
<protein>
    <submittedName>
        <fullName evidence="2">Uncharacterized protein</fullName>
    </submittedName>
</protein>
<reference evidence="2" key="1">
    <citation type="submission" date="2014-09" db="EMBL/GenBank/DDBJ databases">
        <authorList>
            <person name="Magalhaes I.L.F."/>
            <person name="Oliveira U."/>
            <person name="Santos F.R."/>
            <person name="Vidigal T.H.D.A."/>
            <person name="Brescovit A.D."/>
            <person name="Santos A.J."/>
        </authorList>
    </citation>
    <scope>NUCLEOTIDE SEQUENCE</scope>
    <source>
        <tissue evidence="2">Shoot tissue taken approximately 20 cm above the soil surface</tissue>
    </source>
</reference>
<organism evidence="2">
    <name type="scientific">Arundo donax</name>
    <name type="common">Giant reed</name>
    <name type="synonym">Donax arundinaceus</name>
    <dbReference type="NCBI Taxonomy" id="35708"/>
    <lineage>
        <taxon>Eukaryota</taxon>
        <taxon>Viridiplantae</taxon>
        <taxon>Streptophyta</taxon>
        <taxon>Embryophyta</taxon>
        <taxon>Tracheophyta</taxon>
        <taxon>Spermatophyta</taxon>
        <taxon>Magnoliopsida</taxon>
        <taxon>Liliopsida</taxon>
        <taxon>Poales</taxon>
        <taxon>Poaceae</taxon>
        <taxon>PACMAD clade</taxon>
        <taxon>Arundinoideae</taxon>
        <taxon>Arundineae</taxon>
        <taxon>Arundo</taxon>
    </lineage>
</organism>
<evidence type="ECO:0000256" key="1">
    <source>
        <dbReference type="SAM" id="Phobius"/>
    </source>
</evidence>
<evidence type="ECO:0000313" key="2">
    <source>
        <dbReference type="EMBL" id="JAD91456.1"/>
    </source>
</evidence>